<dbReference type="PANTHER" id="PTHR10151">
    <property type="entry name" value="ECTONUCLEOTIDE PYROPHOSPHATASE/PHOSPHODIESTERASE"/>
    <property type="match status" value="1"/>
</dbReference>
<dbReference type="SUPFAM" id="SSF53649">
    <property type="entry name" value="Alkaline phosphatase-like"/>
    <property type="match status" value="1"/>
</dbReference>
<sequence>MKKILFPLLTFGLCLTMSSTVSAQEVQKQIVVENRVNDSKQVDKPYVILISIDGFRYDYIEKFGTKFLEKFGKEGVRAESMQPSYPSVTFPNHYTIATGLYPSHHGLVGNNMYDPKIEERYSLRNAKAVHDPAWYGGTPLWVLAEQQGMLSACYYWPGSEAPIKGTLPSYYYAYSEKFDMDGRINEVVNWLTLPEEKRPHFITFYLPEVDHAGHGFGPDAEETKEAVHYADQSIEKLVAAVDKLNLPVNYVIVSDHGMLALDQETLLSFPLKLKGDEMKLASNGTYISAFINDKTQIDKYYKKIKKASNPKHMKVYKTEDLPKEFHFSKEHDRFGRIGDIVVTAEAPYYFTNRKLAGSHGFDPNSVKEMHAIFLAKGPQFQSGKTIGTFENIDVYPVIAKILGLEITEEIDGTDKVAKEVLVK</sequence>
<dbReference type="RefSeq" id="WP_006257819.1">
    <property type="nucleotide sequence ID" value="NZ_BCMQ01000002.1"/>
</dbReference>
<dbReference type="InterPro" id="IPR002591">
    <property type="entry name" value="Phosphodiest/P_Trfase"/>
</dbReference>
<gene>
    <name evidence="1" type="ORF">AS202_06015</name>
</gene>
<dbReference type="PANTHER" id="PTHR10151:SF120">
    <property type="entry name" value="BIS(5'-ADENOSYL)-TRIPHOSPHATASE"/>
    <property type="match status" value="1"/>
</dbReference>
<reference evidence="1 2" key="1">
    <citation type="journal article" date="2016" name="J. Zhejiang Univ. Sci. B">
        <title>Antibiotic resistance mechanisms of Myroides sp.</title>
        <authorList>
            <person name="Hu S."/>
            <person name="Yuan S."/>
            <person name="Qu H."/>
            <person name="Jiang T."/>
            <person name="Zhou Y."/>
            <person name="Wang M."/>
            <person name="Ming D."/>
        </authorList>
    </citation>
    <scope>NUCLEOTIDE SEQUENCE [LARGE SCALE GENOMIC DNA]</scope>
    <source>
        <strain evidence="1 2">PR63039</strain>
    </source>
</reference>
<dbReference type="KEGG" id="mod:AS202_06015"/>
<dbReference type="Pfam" id="PF01663">
    <property type="entry name" value="Phosphodiest"/>
    <property type="match status" value="1"/>
</dbReference>
<dbReference type="CDD" id="cd16018">
    <property type="entry name" value="Enpp"/>
    <property type="match status" value="1"/>
</dbReference>
<dbReference type="GO" id="GO:0016787">
    <property type="term" value="F:hydrolase activity"/>
    <property type="evidence" value="ECO:0007669"/>
    <property type="project" value="UniProtKB-ARBA"/>
</dbReference>
<dbReference type="InterPro" id="IPR017850">
    <property type="entry name" value="Alkaline_phosphatase_core_sf"/>
</dbReference>
<dbReference type="Gene3D" id="3.30.1360.180">
    <property type="match status" value="1"/>
</dbReference>
<protein>
    <submittedName>
        <fullName evidence="1">Phosphodiesterase</fullName>
    </submittedName>
</protein>
<organism evidence="1 2">
    <name type="scientific">Myroides odoratimimus</name>
    <dbReference type="NCBI Taxonomy" id="76832"/>
    <lineage>
        <taxon>Bacteria</taxon>
        <taxon>Pseudomonadati</taxon>
        <taxon>Bacteroidota</taxon>
        <taxon>Flavobacteriia</taxon>
        <taxon>Flavobacteriales</taxon>
        <taxon>Flavobacteriaceae</taxon>
        <taxon>Myroides</taxon>
    </lineage>
</organism>
<evidence type="ECO:0000313" key="2">
    <source>
        <dbReference type="Proteomes" id="UP000069030"/>
    </source>
</evidence>
<accession>A0A0S7EE73</accession>
<evidence type="ECO:0000313" key="1">
    <source>
        <dbReference type="EMBL" id="ALU25716.1"/>
    </source>
</evidence>
<dbReference type="eggNOG" id="COG1524">
    <property type="taxonomic scope" value="Bacteria"/>
</dbReference>
<name>A0A0S7EE73_9FLAO</name>
<dbReference type="Gene3D" id="3.40.720.10">
    <property type="entry name" value="Alkaline Phosphatase, subunit A"/>
    <property type="match status" value="1"/>
</dbReference>
<dbReference type="AlphaFoldDB" id="A0A0S7EE73"/>
<dbReference type="EMBL" id="CP013690">
    <property type="protein sequence ID" value="ALU25716.1"/>
    <property type="molecule type" value="Genomic_DNA"/>
</dbReference>
<proteinExistence type="predicted"/>
<dbReference type="Proteomes" id="UP000069030">
    <property type="component" value="Chromosome"/>
</dbReference>